<accession>A0A834XCG8</accession>
<dbReference type="EMBL" id="JAAIUW010000002">
    <property type="protein sequence ID" value="KAF7842635.1"/>
    <property type="molecule type" value="Genomic_DNA"/>
</dbReference>
<dbReference type="Proteomes" id="UP000634136">
    <property type="component" value="Unassembled WGS sequence"/>
</dbReference>
<organism evidence="1 2">
    <name type="scientific">Senna tora</name>
    <dbReference type="NCBI Taxonomy" id="362788"/>
    <lineage>
        <taxon>Eukaryota</taxon>
        <taxon>Viridiplantae</taxon>
        <taxon>Streptophyta</taxon>
        <taxon>Embryophyta</taxon>
        <taxon>Tracheophyta</taxon>
        <taxon>Spermatophyta</taxon>
        <taxon>Magnoliopsida</taxon>
        <taxon>eudicotyledons</taxon>
        <taxon>Gunneridae</taxon>
        <taxon>Pentapetalae</taxon>
        <taxon>rosids</taxon>
        <taxon>fabids</taxon>
        <taxon>Fabales</taxon>
        <taxon>Fabaceae</taxon>
        <taxon>Caesalpinioideae</taxon>
        <taxon>Cassia clade</taxon>
        <taxon>Senna</taxon>
    </lineage>
</organism>
<evidence type="ECO:0000313" key="1">
    <source>
        <dbReference type="EMBL" id="KAF7842635.1"/>
    </source>
</evidence>
<dbReference type="AlphaFoldDB" id="A0A834XCG8"/>
<protein>
    <submittedName>
        <fullName evidence="1">Uncharacterized protein</fullName>
    </submittedName>
</protein>
<comment type="caution">
    <text evidence="1">The sequence shown here is derived from an EMBL/GenBank/DDBJ whole genome shotgun (WGS) entry which is preliminary data.</text>
</comment>
<proteinExistence type="predicted"/>
<reference evidence="1" key="1">
    <citation type="submission" date="2020-09" db="EMBL/GenBank/DDBJ databases">
        <title>Genome-Enabled Discovery of Anthraquinone Biosynthesis in Senna tora.</title>
        <authorList>
            <person name="Kang S.-H."/>
            <person name="Pandey R.P."/>
            <person name="Lee C.-M."/>
            <person name="Sim J.-S."/>
            <person name="Jeong J.-T."/>
            <person name="Choi B.-S."/>
            <person name="Jung M."/>
            <person name="Ginzburg D."/>
            <person name="Zhao K."/>
            <person name="Won S.Y."/>
            <person name="Oh T.-J."/>
            <person name="Yu Y."/>
            <person name="Kim N.-H."/>
            <person name="Lee O.R."/>
            <person name="Lee T.-H."/>
            <person name="Bashyal P."/>
            <person name="Kim T.-S."/>
            <person name="Lee W.-H."/>
            <person name="Kawkins C."/>
            <person name="Kim C.-K."/>
            <person name="Kim J.S."/>
            <person name="Ahn B.O."/>
            <person name="Rhee S.Y."/>
            <person name="Sohng J.K."/>
        </authorList>
    </citation>
    <scope>NUCLEOTIDE SEQUENCE</scope>
    <source>
        <tissue evidence="1">Leaf</tissue>
    </source>
</reference>
<keyword evidence="2" id="KW-1185">Reference proteome</keyword>
<name>A0A834XCG8_9FABA</name>
<sequence length="62" mass="6736">MSVVAAATYRSNQFASRSSGDGGGSDGSGAASRIPCLRWPMVAIWVFAQYANTVYKNIRTFW</sequence>
<evidence type="ECO:0000313" key="2">
    <source>
        <dbReference type="Proteomes" id="UP000634136"/>
    </source>
</evidence>
<gene>
    <name evidence="1" type="ORF">G2W53_004933</name>
</gene>